<dbReference type="Gene3D" id="1.10.10.60">
    <property type="entry name" value="Homeodomain-like"/>
    <property type="match status" value="1"/>
</dbReference>
<dbReference type="PRINTS" id="PR00032">
    <property type="entry name" value="HTHARAC"/>
</dbReference>
<name>A0A3Q8XNZ9_9HYPH</name>
<dbReference type="GO" id="GO:0005829">
    <property type="term" value="C:cytosol"/>
    <property type="evidence" value="ECO:0007669"/>
    <property type="project" value="TreeGrafter"/>
</dbReference>
<dbReference type="KEGG" id="abaw:D5400_05680"/>
<accession>A0A3Q8XNZ9</accession>
<keyword evidence="2" id="KW-0238">DNA-binding</keyword>
<dbReference type="Pfam" id="PF12625">
    <property type="entry name" value="Arabinose_bd"/>
    <property type="match status" value="1"/>
</dbReference>
<evidence type="ECO:0000313" key="5">
    <source>
        <dbReference type="EMBL" id="AZN70832.1"/>
    </source>
</evidence>
<dbReference type="PROSITE" id="PS01124">
    <property type="entry name" value="HTH_ARAC_FAMILY_2"/>
    <property type="match status" value="1"/>
</dbReference>
<reference evidence="5 6" key="1">
    <citation type="submission" date="2018-09" db="EMBL/GenBank/DDBJ databases">
        <title>Marinorhizobium profundi gen. nov., sp. nov., isolated from a deep-sea sediment sample from the New Britain Trench and proposal of Marinorhizobiaceae fam. nov. in the order Rhizobiales of the class Alphaproteobacteria.</title>
        <authorList>
            <person name="Cao J."/>
        </authorList>
    </citation>
    <scope>NUCLEOTIDE SEQUENCE [LARGE SCALE GENOMIC DNA]</scope>
    <source>
        <strain evidence="5 6">WS11</strain>
    </source>
</reference>
<dbReference type="InterPro" id="IPR020449">
    <property type="entry name" value="Tscrpt_reg_AraC-type_HTH"/>
</dbReference>
<dbReference type="InterPro" id="IPR009057">
    <property type="entry name" value="Homeodomain-like_sf"/>
</dbReference>
<dbReference type="SUPFAM" id="SSF46689">
    <property type="entry name" value="Homeodomain-like"/>
    <property type="match status" value="1"/>
</dbReference>
<dbReference type="SMART" id="SM00342">
    <property type="entry name" value="HTH_ARAC"/>
    <property type="match status" value="1"/>
</dbReference>
<protein>
    <submittedName>
        <fullName evidence="5">AraC family transcriptional regulator</fullName>
    </submittedName>
</protein>
<feature type="domain" description="HTH araC/xylS-type" evidence="4">
    <location>
        <begin position="243"/>
        <end position="341"/>
    </location>
</feature>
<organism evidence="5 6">
    <name type="scientific">Georhizobium profundi</name>
    <dbReference type="NCBI Taxonomy" id="2341112"/>
    <lineage>
        <taxon>Bacteria</taxon>
        <taxon>Pseudomonadati</taxon>
        <taxon>Pseudomonadota</taxon>
        <taxon>Alphaproteobacteria</taxon>
        <taxon>Hyphomicrobiales</taxon>
        <taxon>Rhizobiaceae</taxon>
        <taxon>Georhizobium</taxon>
    </lineage>
</organism>
<dbReference type="GO" id="GO:0000976">
    <property type="term" value="F:transcription cis-regulatory region binding"/>
    <property type="evidence" value="ECO:0007669"/>
    <property type="project" value="TreeGrafter"/>
</dbReference>
<dbReference type="PANTHER" id="PTHR47894:SF1">
    <property type="entry name" value="HTH-TYPE TRANSCRIPTIONAL REGULATOR VQSM"/>
    <property type="match status" value="1"/>
</dbReference>
<proteinExistence type="predicted"/>
<dbReference type="InterPro" id="IPR018060">
    <property type="entry name" value="HTH_AraC"/>
</dbReference>
<dbReference type="OrthoDB" id="9805730at2"/>
<dbReference type="RefSeq" id="WP_126008494.1">
    <property type="nucleotide sequence ID" value="NZ_CP032509.1"/>
</dbReference>
<evidence type="ECO:0000256" key="1">
    <source>
        <dbReference type="ARBA" id="ARBA00023015"/>
    </source>
</evidence>
<keyword evidence="3" id="KW-0804">Transcription</keyword>
<sequence>MSKPPQLADRFEVAASLGASLLAMARDRDIDIDIDSIARSMGLSTSSFNDFSTRISLDRLCRLFESLAIISGDPAFGLKAADHLEPGSTGIYGYGMLSAPTLAESLSFAVRHHRLLMETQHCAIVVKGEIARLEWSLPALIVRHDQFTDYFAALFAARYRGLLGLNLRAARFLLQRPPPAALGLYRRKLATNLRFGEPMNAIEFPASLMATPNPKADARLHRLMEEQCNKQAELKVENDDLQTRIRLFLLQNLSAGEPTLEHVARHMGMSERTLQRRLAEAGTSHNDLIDQTRCEWARRLLRDSERSISDIGYELGFSQPSAFTRSTRRWFGRSPSELRRELRSSSRH</sequence>
<evidence type="ECO:0000313" key="6">
    <source>
        <dbReference type="Proteomes" id="UP000268192"/>
    </source>
</evidence>
<dbReference type="Proteomes" id="UP000268192">
    <property type="component" value="Chromosome"/>
</dbReference>
<dbReference type="AlphaFoldDB" id="A0A3Q8XNZ9"/>
<dbReference type="EMBL" id="CP032509">
    <property type="protein sequence ID" value="AZN70832.1"/>
    <property type="molecule type" value="Genomic_DNA"/>
</dbReference>
<evidence type="ECO:0000256" key="2">
    <source>
        <dbReference type="ARBA" id="ARBA00023125"/>
    </source>
</evidence>
<keyword evidence="1" id="KW-0805">Transcription regulation</keyword>
<evidence type="ECO:0000256" key="3">
    <source>
        <dbReference type="ARBA" id="ARBA00023163"/>
    </source>
</evidence>
<dbReference type="GO" id="GO:0003700">
    <property type="term" value="F:DNA-binding transcription factor activity"/>
    <property type="evidence" value="ECO:0007669"/>
    <property type="project" value="InterPro"/>
</dbReference>
<evidence type="ECO:0000259" key="4">
    <source>
        <dbReference type="PROSITE" id="PS01124"/>
    </source>
</evidence>
<dbReference type="InterPro" id="IPR032687">
    <property type="entry name" value="AraC-type_N"/>
</dbReference>
<dbReference type="Pfam" id="PF12833">
    <property type="entry name" value="HTH_18"/>
    <property type="match status" value="1"/>
</dbReference>
<keyword evidence="6" id="KW-1185">Reference proteome</keyword>
<dbReference type="PANTHER" id="PTHR47894">
    <property type="entry name" value="HTH-TYPE TRANSCRIPTIONAL REGULATOR GADX"/>
    <property type="match status" value="1"/>
</dbReference>
<gene>
    <name evidence="5" type="ORF">D5400_05680</name>
</gene>